<evidence type="ECO:0000313" key="1">
    <source>
        <dbReference type="Proteomes" id="UP000095286"/>
    </source>
</evidence>
<dbReference type="Proteomes" id="UP000095286">
    <property type="component" value="Unplaced"/>
</dbReference>
<sequence>MDTPVDGDVIPGPVSPTLKSTYLPSPWSKPASSTALKLTEIMTEEVIFKISDPGQSTPHPPTTTPTSLPDDMDPDIRLAIELQKQFDAELSIDDTDHQEALRLQKLFDEEVIQTYDNHNSQDYNEAKKLQHEWDHEVMLEGKEDIRFGVARYKYSHDDERLDNLDVTDLDNEDDDAEKKLEQIYSNKAHLLRDGGESKKSDGSTPTKHDIELTKIRNADKTMNFAIGMNVGDSSDLKINNKIYNKLKQYSKDEIKRSIKVKDKSEKATYEQGLDEDTRLIIFKQIQKEELDLVEGIIASGKESIVLHGRKADDHFAIKVYKKTLSEFKNRGDYVKDDFRFKNPRNVLEIWSEKEYLNLKRLNKEGINAPQPIFHAKNVMIMRMVGGDSPALKLKNLTFEDEDSKQDIFQDVKQILIDMYKKCKLVHGDLSEFNLLYDEGKVYVIDVSQSMDLSHPRALNYLVRDIQNVLSFFTNIGTTNLPRASELFVQITDLEIDHLKDLNVQVEQFAAINRNVNLKNDKHKPSDFEIRAMKEDDNYYGPI</sequence>
<evidence type="ECO:0000313" key="2">
    <source>
        <dbReference type="WBParaSite" id="RSKR_0000087000.1"/>
    </source>
</evidence>
<protein>
    <submittedName>
        <fullName evidence="2">Serine/threonine-protein kinase RIO3</fullName>
    </submittedName>
</protein>
<reference evidence="2" key="1">
    <citation type="submission" date="2016-11" db="UniProtKB">
        <authorList>
            <consortium name="WormBaseParasite"/>
        </authorList>
    </citation>
    <scope>IDENTIFICATION</scope>
    <source>
        <strain evidence="2">KR3021</strain>
    </source>
</reference>
<proteinExistence type="predicted"/>
<organism evidence="1 2">
    <name type="scientific">Rhabditophanes sp. KR3021</name>
    <dbReference type="NCBI Taxonomy" id="114890"/>
    <lineage>
        <taxon>Eukaryota</taxon>
        <taxon>Metazoa</taxon>
        <taxon>Ecdysozoa</taxon>
        <taxon>Nematoda</taxon>
        <taxon>Chromadorea</taxon>
        <taxon>Rhabditida</taxon>
        <taxon>Tylenchina</taxon>
        <taxon>Panagrolaimomorpha</taxon>
        <taxon>Strongyloidoidea</taxon>
        <taxon>Alloionematidae</taxon>
        <taxon>Rhabditophanes</taxon>
    </lineage>
</organism>
<dbReference type="WBParaSite" id="RSKR_0000087000.1">
    <property type="protein sequence ID" value="RSKR_0000087000.1"/>
    <property type="gene ID" value="RSKR_0000087000"/>
</dbReference>
<name>A0AC35TIR0_9BILA</name>
<accession>A0AC35TIR0</accession>